<evidence type="ECO:0000313" key="2">
    <source>
        <dbReference type="Proteomes" id="UP000239001"/>
    </source>
</evidence>
<sequence length="61" mass="7129">MPLTIQLICQQESCFLLLLLSILSNLSASKRTQKINYYDQSLVPNKIRVKQKYLEFLRGII</sequence>
<organism evidence="1 2">
    <name type="scientific">Aphanothece hegewaldii CCALA 016</name>
    <dbReference type="NCBI Taxonomy" id="2107694"/>
    <lineage>
        <taxon>Bacteria</taxon>
        <taxon>Bacillati</taxon>
        <taxon>Cyanobacteriota</taxon>
        <taxon>Cyanophyceae</taxon>
        <taxon>Oscillatoriophycideae</taxon>
        <taxon>Chroococcales</taxon>
        <taxon>Aphanothecaceae</taxon>
        <taxon>Aphanothece</taxon>
    </lineage>
</organism>
<keyword evidence="2" id="KW-1185">Reference proteome</keyword>
<protein>
    <submittedName>
        <fullName evidence="1">Uncharacterized protein</fullName>
    </submittedName>
</protein>
<dbReference type="Proteomes" id="UP000239001">
    <property type="component" value="Unassembled WGS sequence"/>
</dbReference>
<accession>A0A2T1LYC9</accession>
<gene>
    <name evidence="1" type="ORF">C7H19_10575</name>
</gene>
<dbReference type="AlphaFoldDB" id="A0A2T1LYC9"/>
<reference evidence="1 2" key="2">
    <citation type="submission" date="2018-03" db="EMBL/GenBank/DDBJ databases">
        <authorList>
            <person name="Keele B.F."/>
        </authorList>
    </citation>
    <scope>NUCLEOTIDE SEQUENCE [LARGE SCALE GENOMIC DNA]</scope>
    <source>
        <strain evidence="1 2">CCALA 016</strain>
    </source>
</reference>
<proteinExistence type="predicted"/>
<name>A0A2T1LYC9_9CHRO</name>
<dbReference type="EMBL" id="PXOH01000009">
    <property type="protein sequence ID" value="PSF37364.1"/>
    <property type="molecule type" value="Genomic_DNA"/>
</dbReference>
<evidence type="ECO:0000313" key="1">
    <source>
        <dbReference type="EMBL" id="PSF37364.1"/>
    </source>
</evidence>
<reference evidence="1 2" key="1">
    <citation type="submission" date="2018-03" db="EMBL/GenBank/DDBJ databases">
        <title>The ancient ancestry and fast evolution of plastids.</title>
        <authorList>
            <person name="Moore K.R."/>
            <person name="Magnabosco C."/>
            <person name="Momper L."/>
            <person name="Gold D.A."/>
            <person name="Bosak T."/>
            <person name="Fournier G.P."/>
        </authorList>
    </citation>
    <scope>NUCLEOTIDE SEQUENCE [LARGE SCALE GENOMIC DNA]</scope>
    <source>
        <strain evidence="1 2">CCALA 016</strain>
    </source>
</reference>
<comment type="caution">
    <text evidence="1">The sequence shown here is derived from an EMBL/GenBank/DDBJ whole genome shotgun (WGS) entry which is preliminary data.</text>
</comment>